<dbReference type="Pfam" id="PF02501">
    <property type="entry name" value="T2SSI"/>
    <property type="match status" value="1"/>
</dbReference>
<evidence type="ECO:0000256" key="2">
    <source>
        <dbReference type="ARBA" id="ARBA00008358"/>
    </source>
</evidence>
<evidence type="ECO:0000256" key="6">
    <source>
        <dbReference type="ARBA" id="ARBA00022692"/>
    </source>
</evidence>
<dbReference type="PANTHER" id="PTHR38779">
    <property type="entry name" value="TYPE II SECRETION SYSTEM PROTEIN I-RELATED"/>
    <property type="match status" value="1"/>
</dbReference>
<dbReference type="Gene3D" id="3.30.1300.30">
    <property type="entry name" value="GSPII I/J protein-like"/>
    <property type="match status" value="1"/>
</dbReference>
<dbReference type="KEGG" id="tti:THITH_00115"/>
<proteinExistence type="inferred from homology"/>
<evidence type="ECO:0000313" key="11">
    <source>
        <dbReference type="EMBL" id="AHE96938.1"/>
    </source>
</evidence>
<dbReference type="InterPro" id="IPR010052">
    <property type="entry name" value="T2SS_protein-GspI"/>
</dbReference>
<keyword evidence="6 9" id="KW-0812">Transmembrane</keyword>
<accession>W0DIV5</accession>
<keyword evidence="5 9" id="KW-0997">Cell inner membrane</keyword>
<name>W0DIV5_9GAMM</name>
<comment type="subcellular location">
    <subcellularLocation>
        <location evidence="1 9">Cell inner membrane</location>
        <topology evidence="1 9">Single-pass membrane protein</topology>
    </subcellularLocation>
</comment>
<protein>
    <recommendedName>
        <fullName evidence="9">Type II secretion system protein I</fullName>
        <shortName evidence="9">T2SS minor pseudopilin I</shortName>
    </recommendedName>
</protein>
<organism evidence="11 12">
    <name type="scientific">Thioalkalivibrio paradoxus ARh 1</name>
    <dbReference type="NCBI Taxonomy" id="713585"/>
    <lineage>
        <taxon>Bacteria</taxon>
        <taxon>Pseudomonadati</taxon>
        <taxon>Pseudomonadota</taxon>
        <taxon>Gammaproteobacteria</taxon>
        <taxon>Chromatiales</taxon>
        <taxon>Ectothiorhodospiraceae</taxon>
        <taxon>Thioalkalivibrio</taxon>
    </lineage>
</organism>
<comment type="function">
    <text evidence="9">Component of the type II secretion system required for the energy-dependent secretion of extracellular factors such as proteases and toxins from the periplasm.</text>
</comment>
<dbReference type="GO" id="GO:0015627">
    <property type="term" value="C:type II protein secretion system complex"/>
    <property type="evidence" value="ECO:0007669"/>
    <property type="project" value="UniProtKB-UniRule"/>
</dbReference>
<keyword evidence="4 9" id="KW-0488">Methylation</keyword>
<dbReference type="InterPro" id="IPR012902">
    <property type="entry name" value="N_methyl_site"/>
</dbReference>
<dbReference type="NCBIfam" id="TIGR01707">
    <property type="entry name" value="gspI"/>
    <property type="match status" value="1"/>
</dbReference>
<evidence type="ECO:0000256" key="7">
    <source>
        <dbReference type="ARBA" id="ARBA00022989"/>
    </source>
</evidence>
<keyword evidence="12" id="KW-1185">Reference proteome</keyword>
<dbReference type="PANTHER" id="PTHR38779:SF2">
    <property type="entry name" value="TYPE II SECRETION SYSTEM PROTEIN I-RELATED"/>
    <property type="match status" value="1"/>
</dbReference>
<dbReference type="HOGENOM" id="CLU_121289_3_1_6"/>
<reference evidence="11 12" key="1">
    <citation type="submission" date="2013-12" db="EMBL/GenBank/DDBJ databases">
        <authorList>
            <consortium name="DOE Joint Genome Institute"/>
            <person name="Muyzer G."/>
            <person name="Huntemann M."/>
            <person name="Han J."/>
            <person name="Chen A."/>
            <person name="Kyrpides N."/>
            <person name="Mavromatis K."/>
            <person name="Markowitz V."/>
            <person name="Palaniappan K."/>
            <person name="Ivanova N."/>
            <person name="Schaumberg A."/>
            <person name="Pati A."/>
            <person name="Liolios K."/>
            <person name="Nordberg H.P."/>
            <person name="Cantor M.N."/>
            <person name="Hua S.X."/>
            <person name="Woyke T."/>
        </authorList>
    </citation>
    <scope>NUCLEOTIDE SEQUENCE [LARGE SCALE GENOMIC DNA]</scope>
    <source>
        <strain evidence="11 12">ARh 1</strain>
    </source>
</reference>
<evidence type="ECO:0000256" key="4">
    <source>
        <dbReference type="ARBA" id="ARBA00022481"/>
    </source>
</evidence>
<evidence type="ECO:0000256" key="3">
    <source>
        <dbReference type="ARBA" id="ARBA00022475"/>
    </source>
</evidence>
<dbReference type="AlphaFoldDB" id="W0DIV5"/>
<dbReference type="InterPro" id="IPR045584">
    <property type="entry name" value="Pilin-like"/>
</dbReference>
<evidence type="ECO:0000259" key="10">
    <source>
        <dbReference type="Pfam" id="PF02501"/>
    </source>
</evidence>
<comment type="PTM">
    <text evidence="9">Cleaved by prepilin peptidase.</text>
</comment>
<dbReference type="SUPFAM" id="SSF54523">
    <property type="entry name" value="Pili subunits"/>
    <property type="match status" value="1"/>
</dbReference>
<dbReference type="Pfam" id="PF07963">
    <property type="entry name" value="N_methyl"/>
    <property type="match status" value="1"/>
</dbReference>
<sequence>MIAAPPSQRRGTRGFTLLEVLVALAILAVALGALVKAGSEHARNTYYLQERTLAHWAAQNLLARYEAGLLPARAGTREGRLRQADQDWEYRVEIREERPDAGIELPPVLRVEVTVWPASGPATDVRARVLGYLLP</sequence>
<keyword evidence="8 9" id="KW-0472">Membrane</keyword>
<dbReference type="InterPro" id="IPR003413">
    <property type="entry name" value="T2SS_GspI_C"/>
</dbReference>
<evidence type="ECO:0000313" key="12">
    <source>
        <dbReference type="Proteomes" id="UP000005289"/>
    </source>
</evidence>
<gene>
    <name evidence="11" type="ORF">THITH_00115</name>
</gene>
<dbReference type="EMBL" id="CP007029">
    <property type="protein sequence ID" value="AHE96938.1"/>
    <property type="molecule type" value="Genomic_DNA"/>
</dbReference>
<dbReference type="PROSITE" id="PS00409">
    <property type="entry name" value="PROKAR_NTER_METHYL"/>
    <property type="match status" value="1"/>
</dbReference>
<evidence type="ECO:0000256" key="9">
    <source>
        <dbReference type="RuleBase" id="RU368030"/>
    </source>
</evidence>
<dbReference type="STRING" id="713585.THITH_00115"/>
<evidence type="ECO:0000256" key="8">
    <source>
        <dbReference type="ARBA" id="ARBA00023136"/>
    </source>
</evidence>
<feature type="domain" description="Type II secretion system protein GspI C-terminal" evidence="10">
    <location>
        <begin position="48"/>
        <end position="124"/>
    </location>
</feature>
<comment type="similarity">
    <text evidence="2 9">Belongs to the GSP I family.</text>
</comment>
<evidence type="ECO:0000256" key="5">
    <source>
        <dbReference type="ARBA" id="ARBA00022519"/>
    </source>
</evidence>
<dbReference type="GO" id="GO:0005886">
    <property type="term" value="C:plasma membrane"/>
    <property type="evidence" value="ECO:0007669"/>
    <property type="project" value="UniProtKB-SubCell"/>
</dbReference>
<evidence type="ECO:0000256" key="1">
    <source>
        <dbReference type="ARBA" id="ARBA00004377"/>
    </source>
</evidence>
<dbReference type="NCBIfam" id="TIGR02532">
    <property type="entry name" value="IV_pilin_GFxxxE"/>
    <property type="match status" value="1"/>
</dbReference>
<dbReference type="RefSeq" id="WP_006746568.1">
    <property type="nucleotide sequence ID" value="NZ_CP007029.1"/>
</dbReference>
<comment type="subunit">
    <text evidence="9">Type II secretion is composed of four main components: the outer membrane complex, the inner membrane complex, the cytoplasmic secretion ATPase and the periplasm-spanning pseudopilus.</text>
</comment>
<dbReference type="GO" id="GO:0015628">
    <property type="term" value="P:protein secretion by the type II secretion system"/>
    <property type="evidence" value="ECO:0007669"/>
    <property type="project" value="UniProtKB-UniRule"/>
</dbReference>
<feature type="transmembrane region" description="Helical" evidence="9">
    <location>
        <begin position="15"/>
        <end position="35"/>
    </location>
</feature>
<dbReference type="Proteomes" id="UP000005289">
    <property type="component" value="Chromosome"/>
</dbReference>
<keyword evidence="7 9" id="KW-1133">Transmembrane helix</keyword>
<keyword evidence="3" id="KW-1003">Cell membrane</keyword>